<protein>
    <submittedName>
        <fullName evidence="1">Uncharacterized protein</fullName>
    </submittedName>
</protein>
<evidence type="ECO:0000313" key="1">
    <source>
        <dbReference type="EMBL" id="SIT76130.1"/>
    </source>
</evidence>
<dbReference type="EMBL" id="FTPP01000001">
    <property type="protein sequence ID" value="SIT76130.1"/>
    <property type="molecule type" value="Genomic_DNA"/>
</dbReference>
<gene>
    <name evidence="1" type="ORF">SAMN05444128_0294</name>
</gene>
<organism evidence="1 2">
    <name type="scientific">Pontibacter indicus</name>
    <dbReference type="NCBI Taxonomy" id="1317125"/>
    <lineage>
        <taxon>Bacteria</taxon>
        <taxon>Pseudomonadati</taxon>
        <taxon>Bacteroidota</taxon>
        <taxon>Cytophagia</taxon>
        <taxon>Cytophagales</taxon>
        <taxon>Hymenobacteraceae</taxon>
        <taxon>Pontibacter</taxon>
    </lineage>
</organism>
<dbReference type="AlphaFoldDB" id="A0A1R3WE61"/>
<dbReference type="STRING" id="1317125.SAMN05444128_0294"/>
<keyword evidence="2" id="KW-1185">Reference proteome</keyword>
<proteinExistence type="predicted"/>
<accession>A0A1R3WE61</accession>
<dbReference type="Proteomes" id="UP000187181">
    <property type="component" value="Unassembled WGS sequence"/>
</dbReference>
<name>A0A1R3WE61_9BACT</name>
<evidence type="ECO:0000313" key="2">
    <source>
        <dbReference type="Proteomes" id="UP000187181"/>
    </source>
</evidence>
<sequence>MGIHLASLALFLHYLVCIQHWGFSTKKILKGRNHLQTSHVLKLCCPRKESEKALTTPKTLQL</sequence>
<reference evidence="2" key="1">
    <citation type="submission" date="2017-01" db="EMBL/GenBank/DDBJ databases">
        <authorList>
            <person name="Varghese N."/>
            <person name="Submissions S."/>
        </authorList>
    </citation>
    <scope>NUCLEOTIDE SEQUENCE [LARGE SCALE GENOMIC DNA]</scope>
    <source>
        <strain evidence="2">LP100</strain>
    </source>
</reference>